<keyword evidence="3" id="KW-1185">Reference proteome</keyword>
<reference evidence="3" key="1">
    <citation type="submission" date="2019-06" db="EMBL/GenBank/DDBJ databases">
        <title>Gordonia isolated from sludge of a wastewater treatment plant.</title>
        <authorList>
            <person name="Tamura T."/>
            <person name="Aoyama K."/>
            <person name="Kang Y."/>
            <person name="Saito S."/>
            <person name="Akiyama N."/>
            <person name="Yazawa K."/>
            <person name="Gonoi T."/>
            <person name="Mikami Y."/>
        </authorList>
    </citation>
    <scope>NUCLEOTIDE SEQUENCE [LARGE SCALE GENOMIC DNA]</scope>
    <source>
        <strain evidence="3">NBRC 107696</strain>
    </source>
</reference>
<feature type="region of interest" description="Disordered" evidence="1">
    <location>
        <begin position="76"/>
        <end position="104"/>
    </location>
</feature>
<proteinExistence type="predicted"/>
<dbReference type="EMBL" id="BJOV01000005">
    <property type="protein sequence ID" value="GEE02009.1"/>
    <property type="molecule type" value="Genomic_DNA"/>
</dbReference>
<feature type="compositionally biased region" description="Basic and acidic residues" evidence="1">
    <location>
        <begin position="76"/>
        <end position="87"/>
    </location>
</feature>
<evidence type="ECO:0000256" key="1">
    <source>
        <dbReference type="SAM" id="MobiDB-lite"/>
    </source>
</evidence>
<dbReference type="AlphaFoldDB" id="A0A7I9V9L2"/>
<accession>A0A7I9V9L2</accession>
<organism evidence="2 3">
    <name type="scientific">Gordonia spumicola</name>
    <dbReference type="NCBI Taxonomy" id="589161"/>
    <lineage>
        <taxon>Bacteria</taxon>
        <taxon>Bacillati</taxon>
        <taxon>Actinomycetota</taxon>
        <taxon>Actinomycetes</taxon>
        <taxon>Mycobacteriales</taxon>
        <taxon>Gordoniaceae</taxon>
        <taxon>Gordonia</taxon>
    </lineage>
</organism>
<feature type="region of interest" description="Disordered" evidence="1">
    <location>
        <begin position="1"/>
        <end position="25"/>
    </location>
</feature>
<evidence type="ECO:0000313" key="3">
    <source>
        <dbReference type="Proteomes" id="UP000444960"/>
    </source>
</evidence>
<protein>
    <submittedName>
        <fullName evidence="2">Uncharacterized protein</fullName>
    </submittedName>
</protein>
<dbReference type="Proteomes" id="UP000444960">
    <property type="component" value="Unassembled WGS sequence"/>
</dbReference>
<name>A0A7I9V9L2_9ACTN</name>
<evidence type="ECO:0000313" key="2">
    <source>
        <dbReference type="EMBL" id="GEE02009.1"/>
    </source>
</evidence>
<comment type="caution">
    <text evidence="2">The sequence shown here is derived from an EMBL/GenBank/DDBJ whole genome shotgun (WGS) entry which is preliminary data.</text>
</comment>
<sequence length="104" mass="10737">MGATTSVSSPFEMESHAPSCTGVGAAKAPVNHSRVAGCMRRSTAAGVGTPPLNPMPPTHPFVTAGYAAQIPVREFGESPKRSRHCEPIPDGSGEPDIVPGVHIH</sequence>
<gene>
    <name evidence="2" type="ORF">nbrc107696_24550</name>
</gene>